<organism evidence="1">
    <name type="scientific">freshwater metagenome</name>
    <dbReference type="NCBI Taxonomy" id="449393"/>
    <lineage>
        <taxon>unclassified sequences</taxon>
        <taxon>metagenomes</taxon>
        <taxon>ecological metagenomes</taxon>
    </lineage>
</organism>
<evidence type="ECO:0000313" key="1">
    <source>
        <dbReference type="EMBL" id="CAB5069108.1"/>
    </source>
</evidence>
<accession>A0A6J7UXD1</accession>
<dbReference type="AlphaFoldDB" id="A0A6J7UXD1"/>
<name>A0A6J7UXD1_9ZZZZ</name>
<sequence length="104" mass="10600">MFEAVEFVAEDLAGNRVEEAVDDRAPIERLGGVQVCAGGAVAALGGFVVPGAVGVCAVAPVVDGPGGFIEQQRLAGVDQSFLVVSEAFAAMRVVRPAEQVDMLG</sequence>
<dbReference type="EMBL" id="CAFBQP010000197">
    <property type="protein sequence ID" value="CAB5069108.1"/>
    <property type="molecule type" value="Genomic_DNA"/>
</dbReference>
<proteinExistence type="predicted"/>
<gene>
    <name evidence="1" type="ORF">UFOPK4306_02686</name>
</gene>
<reference evidence="1" key="1">
    <citation type="submission" date="2020-05" db="EMBL/GenBank/DDBJ databases">
        <authorList>
            <person name="Chiriac C."/>
            <person name="Salcher M."/>
            <person name="Ghai R."/>
            <person name="Kavagutti S V."/>
        </authorList>
    </citation>
    <scope>NUCLEOTIDE SEQUENCE</scope>
</reference>
<protein>
    <submittedName>
        <fullName evidence="1">Unannotated protein</fullName>
    </submittedName>
</protein>